<feature type="compositionally biased region" description="Low complexity" evidence="1">
    <location>
        <begin position="33"/>
        <end position="43"/>
    </location>
</feature>
<proteinExistence type="predicted"/>
<dbReference type="EMBL" id="CP163302">
    <property type="protein sequence ID" value="XDP45886.1"/>
    <property type="molecule type" value="Genomic_DNA"/>
</dbReference>
<accession>A0AB39L3Z0</accession>
<organism evidence="4">
    <name type="scientific">Sinomonas puerhi</name>
    <dbReference type="NCBI Taxonomy" id="3238584"/>
    <lineage>
        <taxon>Bacteria</taxon>
        <taxon>Bacillati</taxon>
        <taxon>Actinomycetota</taxon>
        <taxon>Actinomycetes</taxon>
        <taxon>Micrococcales</taxon>
        <taxon>Micrococcaceae</taxon>
        <taxon>Sinomonas</taxon>
    </lineage>
</organism>
<evidence type="ECO:0000259" key="3">
    <source>
        <dbReference type="Pfam" id="PF13473"/>
    </source>
</evidence>
<dbReference type="KEGG" id="spue:AB5L97_02385"/>
<dbReference type="InterPro" id="IPR028096">
    <property type="entry name" value="EfeO_Cupredoxin"/>
</dbReference>
<name>A0AB39L3Z0_9MICC</name>
<dbReference type="PROSITE" id="PS51257">
    <property type="entry name" value="PROKAR_LIPOPROTEIN"/>
    <property type="match status" value="1"/>
</dbReference>
<dbReference type="Gene3D" id="2.60.40.420">
    <property type="entry name" value="Cupredoxins - blue copper proteins"/>
    <property type="match status" value="1"/>
</dbReference>
<keyword evidence="2" id="KW-0732">Signal</keyword>
<sequence length="125" mass="12995">MARPKTFQTLLLASGLILTVGACSPPAGPTPSPSSTMTMDMGSSSQATIHVKDFAFTGANSAAAGTRISVMNMDGEAHSVTADDGSFDVTVQPGKTLDFTVPAKPGTYTYHCKFHADMHGTLTVR</sequence>
<gene>
    <name evidence="4" type="ORF">AB5L97_02385</name>
</gene>
<dbReference type="PANTHER" id="PTHR36507">
    <property type="entry name" value="BLL1555 PROTEIN"/>
    <property type="match status" value="1"/>
</dbReference>
<dbReference type="AlphaFoldDB" id="A0AB39L3Z0"/>
<reference evidence="4" key="1">
    <citation type="submission" date="2024-07" db="EMBL/GenBank/DDBJ databases">
        <authorList>
            <person name="fu j."/>
        </authorList>
    </citation>
    <scope>NUCLEOTIDE SEQUENCE</scope>
    <source>
        <strain evidence="4">P10A9</strain>
    </source>
</reference>
<evidence type="ECO:0000256" key="1">
    <source>
        <dbReference type="SAM" id="MobiDB-lite"/>
    </source>
</evidence>
<dbReference type="SUPFAM" id="SSF49503">
    <property type="entry name" value="Cupredoxins"/>
    <property type="match status" value="1"/>
</dbReference>
<dbReference type="InterPro" id="IPR008972">
    <property type="entry name" value="Cupredoxin"/>
</dbReference>
<dbReference type="PANTHER" id="PTHR36507:SF1">
    <property type="entry name" value="BLL1555 PROTEIN"/>
    <property type="match status" value="1"/>
</dbReference>
<evidence type="ECO:0000256" key="2">
    <source>
        <dbReference type="SAM" id="SignalP"/>
    </source>
</evidence>
<dbReference type="InterPro" id="IPR052721">
    <property type="entry name" value="ET_Amicyanin"/>
</dbReference>
<evidence type="ECO:0000313" key="4">
    <source>
        <dbReference type="EMBL" id="XDP45886.1"/>
    </source>
</evidence>
<protein>
    <submittedName>
        <fullName evidence="4">Cupredoxin domain-containing protein</fullName>
    </submittedName>
</protein>
<dbReference type="RefSeq" id="WP_369046302.1">
    <property type="nucleotide sequence ID" value="NZ_CP163302.1"/>
</dbReference>
<feature type="region of interest" description="Disordered" evidence="1">
    <location>
        <begin position="24"/>
        <end position="43"/>
    </location>
</feature>
<feature type="domain" description="EfeO-type cupredoxin-like" evidence="3">
    <location>
        <begin position="45"/>
        <end position="124"/>
    </location>
</feature>
<feature type="signal peptide" evidence="2">
    <location>
        <begin position="1"/>
        <end position="22"/>
    </location>
</feature>
<dbReference type="Pfam" id="PF13473">
    <property type="entry name" value="Cupredoxin_1"/>
    <property type="match status" value="1"/>
</dbReference>
<feature type="chain" id="PRO_5044309743" evidence="2">
    <location>
        <begin position="23"/>
        <end position="125"/>
    </location>
</feature>